<keyword evidence="2" id="KW-1185">Reference proteome</keyword>
<dbReference type="KEGG" id="pbor:BSF38_05058"/>
<dbReference type="Proteomes" id="UP000186309">
    <property type="component" value="Chromosome"/>
</dbReference>
<proteinExistence type="predicted"/>
<name>A0A1U7CX17_9BACT</name>
<dbReference type="EMBL" id="CP019082">
    <property type="protein sequence ID" value="APW63487.1"/>
    <property type="molecule type" value="Genomic_DNA"/>
</dbReference>
<protein>
    <recommendedName>
        <fullName evidence="3">Lipocalin-like domain-containing protein</fullName>
    </recommendedName>
</protein>
<accession>A0A1U7CX17</accession>
<evidence type="ECO:0008006" key="3">
    <source>
        <dbReference type="Google" id="ProtNLM"/>
    </source>
</evidence>
<organism evidence="1 2">
    <name type="scientific">Paludisphaera borealis</name>
    <dbReference type="NCBI Taxonomy" id="1387353"/>
    <lineage>
        <taxon>Bacteria</taxon>
        <taxon>Pseudomonadati</taxon>
        <taxon>Planctomycetota</taxon>
        <taxon>Planctomycetia</taxon>
        <taxon>Isosphaerales</taxon>
        <taxon>Isosphaeraceae</taxon>
        <taxon>Paludisphaera</taxon>
    </lineage>
</organism>
<reference evidence="2" key="1">
    <citation type="submission" date="2016-12" db="EMBL/GenBank/DDBJ databases">
        <title>Comparative genomics of four Isosphaeraceae planctomycetes: a common pool of plasmids and glycoside hydrolase genes.</title>
        <authorList>
            <person name="Ivanova A."/>
        </authorList>
    </citation>
    <scope>NUCLEOTIDE SEQUENCE [LARGE SCALE GENOMIC DNA]</scope>
    <source>
        <strain evidence="2">PX4</strain>
    </source>
</reference>
<evidence type="ECO:0000313" key="2">
    <source>
        <dbReference type="Proteomes" id="UP000186309"/>
    </source>
</evidence>
<sequence length="169" mass="18048">MFKYALSSRLVGRSALVATLALGLVAFALGSETPKDAKKGASAASCCSAGALSGIWTGEYRYPESMSQRPVTFTVFLFQDGDRVTAEIKEPNTFGDQTSPWLHATADGRYDKEAKTLSFTKSYDGTAGVSHDVVYKGTLTSGATENVSGTWDISGIQGSFTMKRKNCCN</sequence>
<gene>
    <name evidence="1" type="ORF">BSF38_05058</name>
</gene>
<dbReference type="AlphaFoldDB" id="A0A1U7CX17"/>
<evidence type="ECO:0000313" key="1">
    <source>
        <dbReference type="EMBL" id="APW63487.1"/>
    </source>
</evidence>